<dbReference type="EMBL" id="LN868939">
    <property type="protein sequence ID" value="CRY81984.1"/>
    <property type="molecule type" value="Genomic_DNA"/>
</dbReference>
<protein>
    <submittedName>
        <fullName evidence="1">Uncharacterized protein</fullName>
    </submittedName>
</protein>
<organism evidence="1 2">
    <name type="scientific">Nocardia farcinica</name>
    <dbReference type="NCBI Taxonomy" id="37329"/>
    <lineage>
        <taxon>Bacteria</taxon>
        <taxon>Bacillati</taxon>
        <taxon>Actinomycetota</taxon>
        <taxon>Actinomycetes</taxon>
        <taxon>Mycobacteriales</taxon>
        <taxon>Nocardiaceae</taxon>
        <taxon>Nocardia</taxon>
    </lineage>
</organism>
<name>A0A0H5P3V8_NOCFR</name>
<accession>A0A0H5P3V8</accession>
<sequence length="37" mass="3747">MNVVLLPTVPAPLLHLLPEPLACLVSTGSAGFCTGLT</sequence>
<gene>
    <name evidence="1" type="ORF">ERS450000_04723</name>
</gene>
<evidence type="ECO:0000313" key="2">
    <source>
        <dbReference type="Proteomes" id="UP000057820"/>
    </source>
</evidence>
<evidence type="ECO:0000313" key="1">
    <source>
        <dbReference type="EMBL" id="CRY81984.1"/>
    </source>
</evidence>
<reference evidence="2" key="1">
    <citation type="submission" date="2015-03" db="EMBL/GenBank/DDBJ databases">
        <authorList>
            <consortium name="Pathogen Informatics"/>
        </authorList>
    </citation>
    <scope>NUCLEOTIDE SEQUENCE [LARGE SCALE GENOMIC DNA]</scope>
    <source>
        <strain evidence="2">NCTC11134</strain>
        <plasmid evidence="2">2</plasmid>
    </source>
</reference>
<dbReference type="AlphaFoldDB" id="A0A0H5P3V8"/>
<dbReference type="KEGG" id="nfr:ERS450000_04723"/>
<dbReference type="Proteomes" id="UP000057820">
    <property type="component" value="Plasmid 2"/>
</dbReference>
<keyword evidence="1" id="KW-0614">Plasmid</keyword>
<geneLocation type="plasmid" evidence="1">
    <name>2</name>
</geneLocation>
<proteinExistence type="predicted"/>